<dbReference type="Proteomes" id="UP000274448">
    <property type="component" value="Segment"/>
</dbReference>
<dbReference type="KEGG" id="vg:9925183"/>
<dbReference type="CDD" id="cd02947">
    <property type="entry name" value="TRX_family"/>
    <property type="match status" value="1"/>
</dbReference>
<evidence type="ECO:0000313" key="10">
    <source>
        <dbReference type="Proteomes" id="UP000274448"/>
    </source>
</evidence>
<evidence type="ECO:0000313" key="8">
    <source>
        <dbReference type="Proteomes" id="UP000240552"/>
    </source>
</evidence>
<dbReference type="GeneID" id="9925183"/>
<protein>
    <submittedName>
        <fullName evidence="3">Thioredoxin-like protein</fullName>
    </submittedName>
    <submittedName>
        <fullName evidence="4">Uncharacterized protein R548</fullName>
    </submittedName>
</protein>
<dbReference type="PROSITE" id="PS51352">
    <property type="entry name" value="THIOREDOXIN_2"/>
    <property type="match status" value="1"/>
</dbReference>
<organism evidence="3 7">
    <name type="scientific">Acanthamoeba polyphaga mimivirus</name>
    <name type="common">APMV</name>
    <dbReference type="NCBI Taxonomy" id="212035"/>
    <lineage>
        <taxon>Viruses</taxon>
        <taxon>Varidnaviria</taxon>
        <taxon>Bamfordvirae</taxon>
        <taxon>Nucleocytoviricota</taxon>
        <taxon>Megaviricetes</taxon>
        <taxon>Imitervirales</taxon>
        <taxon>Mimiviridae</taxon>
        <taxon>Megamimivirinae</taxon>
        <taxon>Mimivirus</taxon>
        <taxon>Mimivirus bradfordmassiliense</taxon>
    </lineage>
</organism>
<reference evidence="4 8" key="1">
    <citation type="journal article" date="2011" name="Proc. Natl. Acad. Sci. U.S.A.">
        <title>Mimivirus shows dramatic genome reduction after intraamoebal culture.</title>
        <authorList>
            <person name="Boyer M."/>
            <person name="Azza S."/>
            <person name="Barrassi L."/>
            <person name="Klose T."/>
            <person name="Campocasso A."/>
            <person name="Pagnier I."/>
            <person name="Fournous G."/>
            <person name="Borg A."/>
            <person name="Robert C."/>
            <person name="Zhang X."/>
            <person name="Desnues C."/>
            <person name="Henrissat B."/>
            <person name="Rossmann M.G."/>
            <person name="La Scola B."/>
            <person name="Raoult D."/>
        </authorList>
    </citation>
    <scope>NUCLEOTIDE SEQUENCE [LARGE SCALE GENOMIC DNA]</scope>
    <source>
        <strain evidence="4">M4</strain>
    </source>
</reference>
<sequence>MSKDSVETNTIINTIDNTNDNTTNITKKNSVEEIITLNDFSTALGDESKGLVIIDFFTTWCGPCKRIAPDYIRMAEKYPTVSFYKINAENENLANIVAACEIVSLPTFCFFKAGKYIGRFVNADPVGLEKSIVESSQ</sequence>
<dbReference type="SUPFAM" id="SSF52833">
    <property type="entry name" value="Thioredoxin-like"/>
    <property type="match status" value="1"/>
</dbReference>
<dbReference type="InterPro" id="IPR013766">
    <property type="entry name" value="Thioredoxin_domain"/>
</dbReference>
<keyword evidence="7" id="KW-1185">Reference proteome</keyword>
<dbReference type="Proteomes" id="UP000201519">
    <property type="component" value="Segment"/>
</dbReference>
<dbReference type="PANTHER" id="PTHR46115">
    <property type="entry name" value="THIOREDOXIN-LIKE PROTEIN 1"/>
    <property type="match status" value="1"/>
</dbReference>
<evidence type="ECO:0000259" key="2">
    <source>
        <dbReference type="PROSITE" id="PS51352"/>
    </source>
</evidence>
<dbReference type="Proteomes" id="UP000241474">
    <property type="component" value="Segment"/>
</dbReference>
<evidence type="ECO:0000313" key="6">
    <source>
        <dbReference type="EMBL" id="AKI81221.1"/>
    </source>
</evidence>
<accession>E3VYW7</accession>
<organismHost>
    <name type="scientific">Acanthamoeba polyphaga</name>
    <name type="common">Amoeba</name>
    <dbReference type="NCBI Taxonomy" id="5757"/>
</organismHost>
<evidence type="ECO:0000313" key="4">
    <source>
        <dbReference type="EMBL" id="AEJ34796.1"/>
    </source>
</evidence>
<dbReference type="Pfam" id="PF00085">
    <property type="entry name" value="Thioredoxin"/>
    <property type="match status" value="1"/>
</dbReference>
<keyword evidence="1" id="KW-1015">Disulfide bond</keyword>
<evidence type="ECO:0000313" key="5">
    <source>
        <dbReference type="EMBL" id="AKI79325.1"/>
    </source>
</evidence>
<dbReference type="EMBL" id="JN036606">
    <property type="protein sequence ID" value="AEJ34796.1"/>
    <property type="molecule type" value="Genomic_DNA"/>
</dbReference>
<dbReference type="EMBL" id="KM982401">
    <property type="protein sequence ID" value="AKI79325.1"/>
    <property type="molecule type" value="Genomic_DNA"/>
</dbReference>
<dbReference type="SMR" id="A0A0G2Y0X8"/>
<reference evidence="3 7" key="2">
    <citation type="journal article" date="2011" name="Virol. J.">
        <title>Breaking the 1000-gene barrier for Mimivirus using ultra-deep genome and transcriptome sequencing.</title>
        <authorList>
            <person name="Legendre M."/>
            <person name="Santini S."/>
            <person name="Rico A."/>
            <person name="Abergel C."/>
            <person name="Claverie J.M."/>
        </authorList>
    </citation>
    <scope>NUCLEOTIDE SEQUENCE [LARGE SCALE GENOMIC DNA]</scope>
</reference>
<gene>
    <name evidence="3" type="primary">R548</name>
    <name evidence="4" type="ORF">MIMI_R548</name>
</gene>
<dbReference type="OrthoDB" id="21274at10239"/>
<evidence type="ECO:0000313" key="7">
    <source>
        <dbReference type="Proteomes" id="UP000201519"/>
    </source>
</evidence>
<dbReference type="InterPro" id="IPR036249">
    <property type="entry name" value="Thioredoxin-like_sf"/>
</dbReference>
<dbReference type="Proteomes" id="UP000240552">
    <property type="component" value="Segment"/>
</dbReference>
<feature type="domain" description="Thioredoxin" evidence="2">
    <location>
        <begin position="1"/>
        <end position="137"/>
    </location>
</feature>
<evidence type="ECO:0000313" key="9">
    <source>
        <dbReference type="Proteomes" id="UP000241474"/>
    </source>
</evidence>
<dbReference type="Gene3D" id="3.40.30.10">
    <property type="entry name" value="Glutaredoxin"/>
    <property type="match status" value="1"/>
</dbReference>
<dbReference type="EMBL" id="KM982403">
    <property type="protein sequence ID" value="AKI81221.1"/>
    <property type="molecule type" value="Genomic_DNA"/>
</dbReference>
<evidence type="ECO:0000313" key="3">
    <source>
        <dbReference type="EMBL" id="ADO18699.1"/>
    </source>
</evidence>
<proteinExistence type="predicted"/>
<dbReference type="InterPro" id="IPR017937">
    <property type="entry name" value="Thioredoxin_CS"/>
</dbReference>
<dbReference type="PROSITE" id="PS00194">
    <property type="entry name" value="THIOREDOXIN_1"/>
    <property type="match status" value="1"/>
</dbReference>
<dbReference type="PRINTS" id="PR00421">
    <property type="entry name" value="THIOREDOXIN"/>
</dbReference>
<evidence type="ECO:0000256" key="1">
    <source>
        <dbReference type="ARBA" id="ARBA00023157"/>
    </source>
</evidence>
<reference evidence="9 10" key="3">
    <citation type="submission" date="2014-10" db="EMBL/GenBank/DDBJ databases">
        <title>Pan-genome analysis of Brazilian lineage A amoebal mimiviruses.</title>
        <authorList>
            <person name="Assis F.L."/>
            <person name="Abrahao J.S."/>
            <person name="Kroon E.G."/>
            <person name="Dornas F.P."/>
            <person name="Andrade K.R."/>
            <person name="Borato P.V.M."/>
            <person name="Pilotto M.R."/>
            <person name="Benamar S."/>
            <person name="LaScola B."/>
            <person name="Colson P."/>
        </authorList>
    </citation>
    <scope>NUCLEOTIDE SEQUENCE [LARGE SCALE GENOMIC DNA]</scope>
    <source>
        <strain evidence="6 10">Amazonia</strain>
        <strain evidence="5 9">Oyster</strain>
    </source>
</reference>
<name>A0A0G2Y0X8_MIMIV</name>
<accession>A0A0G2Y0X8</accession>
<dbReference type="RefSeq" id="YP_003987063.1">
    <property type="nucleotide sequence ID" value="NC_014649.1"/>
</dbReference>
<dbReference type="EMBL" id="HQ336222">
    <property type="protein sequence ID" value="ADO18699.1"/>
    <property type="molecule type" value="Genomic_DNA"/>
</dbReference>